<evidence type="ECO:0000256" key="4">
    <source>
        <dbReference type="ARBA" id="ARBA00022840"/>
    </source>
</evidence>
<dbReference type="SUPFAM" id="SSF75553">
    <property type="entry name" value="Smc hinge domain"/>
    <property type="match status" value="1"/>
</dbReference>
<protein>
    <submittedName>
        <fullName evidence="9">Chromosome partition protein smc</fullName>
    </submittedName>
</protein>
<feature type="coiled-coil region" evidence="7">
    <location>
        <begin position="536"/>
        <end position="570"/>
    </location>
</feature>
<feature type="domain" description="RecF/RecN/SMC N-terminal" evidence="8">
    <location>
        <begin position="232"/>
        <end position="999"/>
    </location>
</feature>
<dbReference type="SUPFAM" id="SSF57997">
    <property type="entry name" value="Tropomyosin"/>
    <property type="match status" value="1"/>
</dbReference>
<dbReference type="PANTHER" id="PTHR43977">
    <property type="entry name" value="STRUCTURAL MAINTENANCE OF CHROMOSOMES PROTEIN 3"/>
    <property type="match status" value="1"/>
</dbReference>
<sequence length="1016" mass="113212">GAHSPALVRQGQIGELIAAKPVKRRALLEEAAGISGLYSRRHEAELRLRGAENNLERVDDIITQVEGQLDGLKRQSRLAVRYRNISGHIRKAEAALYHVRWVTARIAQKEAEAKQGQMISALADAKHNEHKANLSLEKSDQAQQPLREEEARKGAIVQRLKILREQLELEIKKAGNLQSDLENRQKQIANDMDREKKLVEESEQLLAGYEGEKSDLLKQNEGQFEAAQIAKEEADKQQLVLQEAQNNARQTTEFLAQLRAHRSQAERSMQDAKARMEKLKNQIEDVKNEAKNVSDELDGDKVIAQCQEDMALAKTLSSKAEAGTLEAEKLSRQAQSDLEASEPGLREFEGQLHRLESEAETLARVLNIEDNGLWPAIVDELKVNQGYEIALGVTLGDDLEAPCDNGAPIYWREPAGGKDDPKLPDEAIPLSNFVSGTEILQRSLNQVGIVNAENGAKLMDQLRPGQRLVTKEGDLWRWDGLVIKADAPSPAAQRLSQRNRLADLDVEISRERKSLSLLMDGISEQKSQLSLCQNEVKMQREAWRNAQRQLSQAQEKLDRAKKSVGDLVTRQSALEEARIRLAFSLKETEEVYLDAQKDLSGAGSEDDARQKARAAEEELAAASMKSQSAKLALGNFENSAQMREARLKQLQTEMQSWLRRQKSAQEQLEILGKRFEQIGEQLTTLAKTPDDNANKRNELDDQLEEATRQHNYASDNLSKAQSIHREADRASREATKAFSEVSTELARIDERLKGLMGQRQQIEQIVQEALGIRAEQTAEAAAIKAQDPLPDANQTEKKVERLKSERERLGGVNLSAEKEMQEVAEKLTTMVNDRDDLITAISKLRTGISSLNKEGRTRLNEAFDKVNAHFRELFTSLFNGGSAELTFIESDDPLEAGLEIMARPPGKKTQTLSLLSGGEQALTALALIFAVFLTNPAPICVLDEVDAPLDDANVERFCNLLDSMCSRTQTRFLVITHNPITMARVDRLFGVTMAERGVSQLVSVDLATAQAVQEVG</sequence>
<evidence type="ECO:0000256" key="5">
    <source>
        <dbReference type="ARBA" id="ARBA00023054"/>
    </source>
</evidence>
<feature type="coiled-coil region" evidence="7">
    <location>
        <begin position="41"/>
        <end position="75"/>
    </location>
</feature>
<dbReference type="FunFam" id="3.40.50.300:FF:000901">
    <property type="entry name" value="Chromosome partition protein Smc"/>
    <property type="match status" value="1"/>
</dbReference>
<evidence type="ECO:0000256" key="2">
    <source>
        <dbReference type="ARBA" id="ARBA00022490"/>
    </source>
</evidence>
<feature type="coiled-coil region" evidence="7">
    <location>
        <begin position="605"/>
        <end position="667"/>
    </location>
</feature>
<evidence type="ECO:0000313" key="9">
    <source>
        <dbReference type="EMBL" id="VAW20358.1"/>
    </source>
</evidence>
<dbReference type="GO" id="GO:0005524">
    <property type="term" value="F:ATP binding"/>
    <property type="evidence" value="ECO:0007669"/>
    <property type="project" value="UniProtKB-KW"/>
</dbReference>
<dbReference type="InterPro" id="IPR027417">
    <property type="entry name" value="P-loop_NTPase"/>
</dbReference>
<dbReference type="Pfam" id="PF02463">
    <property type="entry name" value="SMC_N"/>
    <property type="match status" value="1"/>
</dbReference>
<dbReference type="GO" id="GO:0005737">
    <property type="term" value="C:cytoplasm"/>
    <property type="evidence" value="ECO:0007669"/>
    <property type="project" value="UniProtKB-SubCell"/>
</dbReference>
<dbReference type="InterPro" id="IPR003395">
    <property type="entry name" value="RecF/RecN/SMC_N"/>
</dbReference>
<keyword evidence="2" id="KW-0963">Cytoplasm</keyword>
<evidence type="ECO:0000256" key="1">
    <source>
        <dbReference type="ARBA" id="ARBA00004496"/>
    </source>
</evidence>
<keyword evidence="5 7" id="KW-0175">Coiled coil</keyword>
<dbReference type="InterPro" id="IPR024704">
    <property type="entry name" value="SMC"/>
</dbReference>
<dbReference type="GO" id="GO:0016887">
    <property type="term" value="F:ATP hydrolysis activity"/>
    <property type="evidence" value="ECO:0007669"/>
    <property type="project" value="InterPro"/>
</dbReference>
<gene>
    <name evidence="9" type="ORF">MNBD_ALPHA11-768</name>
</gene>
<dbReference type="GO" id="GO:0005694">
    <property type="term" value="C:chromosome"/>
    <property type="evidence" value="ECO:0007669"/>
    <property type="project" value="InterPro"/>
</dbReference>
<reference evidence="9" key="1">
    <citation type="submission" date="2018-06" db="EMBL/GenBank/DDBJ databases">
        <authorList>
            <person name="Zhirakovskaya E."/>
        </authorList>
    </citation>
    <scope>NUCLEOTIDE SEQUENCE</scope>
</reference>
<name>A0A3B0TQW6_9ZZZZ</name>
<dbReference type="Gene3D" id="3.40.50.300">
    <property type="entry name" value="P-loop containing nucleotide triphosphate hydrolases"/>
    <property type="match status" value="1"/>
</dbReference>
<keyword evidence="6" id="KW-0238">DNA-binding</keyword>
<keyword evidence="3" id="KW-0547">Nucleotide-binding</keyword>
<dbReference type="EMBL" id="UOEQ01000269">
    <property type="protein sequence ID" value="VAW20358.1"/>
    <property type="molecule type" value="Genomic_DNA"/>
</dbReference>
<evidence type="ECO:0000256" key="3">
    <source>
        <dbReference type="ARBA" id="ARBA00022741"/>
    </source>
</evidence>
<dbReference type="AlphaFoldDB" id="A0A3B0TQW6"/>
<dbReference type="CDD" id="cd03278">
    <property type="entry name" value="ABC_SMC_barmotin"/>
    <property type="match status" value="1"/>
</dbReference>
<proteinExistence type="predicted"/>
<feature type="non-terminal residue" evidence="9">
    <location>
        <position position="1"/>
    </location>
</feature>
<dbReference type="SUPFAM" id="SSF52540">
    <property type="entry name" value="P-loop containing nucleoside triphosphate hydrolases"/>
    <property type="match status" value="1"/>
</dbReference>
<evidence type="ECO:0000259" key="8">
    <source>
        <dbReference type="Pfam" id="PF02463"/>
    </source>
</evidence>
<dbReference type="PIRSF" id="PIRSF005719">
    <property type="entry name" value="SMC"/>
    <property type="match status" value="1"/>
</dbReference>
<dbReference type="InterPro" id="IPR036277">
    <property type="entry name" value="SMC_hinge_sf"/>
</dbReference>
<evidence type="ECO:0000256" key="6">
    <source>
        <dbReference type="ARBA" id="ARBA00023125"/>
    </source>
</evidence>
<evidence type="ECO:0000256" key="7">
    <source>
        <dbReference type="SAM" id="Coils"/>
    </source>
</evidence>
<dbReference type="GO" id="GO:0051276">
    <property type="term" value="P:chromosome organization"/>
    <property type="evidence" value="ECO:0007669"/>
    <property type="project" value="InterPro"/>
</dbReference>
<dbReference type="Gene3D" id="6.10.140.1720">
    <property type="match status" value="1"/>
</dbReference>
<dbReference type="GO" id="GO:0003677">
    <property type="term" value="F:DNA binding"/>
    <property type="evidence" value="ECO:0007669"/>
    <property type="project" value="UniProtKB-KW"/>
</dbReference>
<feature type="coiled-coil region" evidence="7">
    <location>
        <begin position="146"/>
        <end position="296"/>
    </location>
</feature>
<organism evidence="9">
    <name type="scientific">hydrothermal vent metagenome</name>
    <dbReference type="NCBI Taxonomy" id="652676"/>
    <lineage>
        <taxon>unclassified sequences</taxon>
        <taxon>metagenomes</taxon>
        <taxon>ecological metagenomes</taxon>
    </lineage>
</organism>
<comment type="subcellular location">
    <subcellularLocation>
        <location evidence="1">Cytoplasm</location>
    </subcellularLocation>
</comment>
<accession>A0A3B0TQW6</accession>
<keyword evidence="4" id="KW-0067">ATP-binding</keyword>